<accession>A0A915D6L2</accession>
<sequence>MQYFSSSFLLAACDYCVCSGGLDGTFCSKNWIRASTVQGSENRRGIMRPPMFAHSLWNVYDRTLNGDHRANNYAEAANHRIQTELDVCHPGLWNFIECLKSVQQGRDQKYLQWEAGKRPRESAQSTSKPTPILQIVQSYEARNTNEFLRGIARNFAMED</sequence>
<evidence type="ECO:0000313" key="1">
    <source>
        <dbReference type="Proteomes" id="UP000887574"/>
    </source>
</evidence>
<protein>
    <submittedName>
        <fullName evidence="2">Uncharacterized protein</fullName>
    </submittedName>
</protein>
<name>A0A915D6L2_9BILA</name>
<dbReference type="WBParaSite" id="jg15880">
    <property type="protein sequence ID" value="jg15880"/>
    <property type="gene ID" value="jg15880"/>
</dbReference>
<dbReference type="AlphaFoldDB" id="A0A915D6L2"/>
<dbReference type="Proteomes" id="UP000887574">
    <property type="component" value="Unplaced"/>
</dbReference>
<proteinExistence type="predicted"/>
<organism evidence="1 2">
    <name type="scientific">Ditylenchus dipsaci</name>
    <dbReference type="NCBI Taxonomy" id="166011"/>
    <lineage>
        <taxon>Eukaryota</taxon>
        <taxon>Metazoa</taxon>
        <taxon>Ecdysozoa</taxon>
        <taxon>Nematoda</taxon>
        <taxon>Chromadorea</taxon>
        <taxon>Rhabditida</taxon>
        <taxon>Tylenchina</taxon>
        <taxon>Tylenchomorpha</taxon>
        <taxon>Sphaerularioidea</taxon>
        <taxon>Anguinidae</taxon>
        <taxon>Anguininae</taxon>
        <taxon>Ditylenchus</taxon>
    </lineage>
</organism>
<keyword evidence="1" id="KW-1185">Reference proteome</keyword>
<reference evidence="2" key="1">
    <citation type="submission" date="2022-11" db="UniProtKB">
        <authorList>
            <consortium name="WormBaseParasite"/>
        </authorList>
    </citation>
    <scope>IDENTIFICATION</scope>
</reference>
<evidence type="ECO:0000313" key="2">
    <source>
        <dbReference type="WBParaSite" id="jg15880"/>
    </source>
</evidence>